<dbReference type="AlphaFoldDB" id="A0A139X8K4"/>
<dbReference type="RefSeq" id="WP_017740189.1">
    <property type="nucleotide sequence ID" value="NZ_KQ976354.1"/>
</dbReference>
<dbReference type="EMBL" id="ANNX02000025">
    <property type="protein sequence ID" value="KYC41028.1"/>
    <property type="molecule type" value="Genomic_DNA"/>
</dbReference>
<dbReference type="Proteomes" id="UP000076925">
    <property type="component" value="Unassembled WGS sequence"/>
</dbReference>
<gene>
    <name evidence="1" type="ORF">WA1_23185</name>
</gene>
<proteinExistence type="predicted"/>
<accession>A0A139X8K4</accession>
<dbReference type="STRING" id="128403.WA1_23185"/>
<organism evidence="1 2">
    <name type="scientific">Scytonema hofmannii PCC 7110</name>
    <dbReference type="NCBI Taxonomy" id="128403"/>
    <lineage>
        <taxon>Bacteria</taxon>
        <taxon>Bacillati</taxon>
        <taxon>Cyanobacteriota</taxon>
        <taxon>Cyanophyceae</taxon>
        <taxon>Nostocales</taxon>
        <taxon>Scytonemataceae</taxon>
        <taxon>Scytonema</taxon>
    </lineage>
</organism>
<evidence type="ECO:0000313" key="1">
    <source>
        <dbReference type="EMBL" id="KYC41028.1"/>
    </source>
</evidence>
<evidence type="ECO:0000313" key="2">
    <source>
        <dbReference type="Proteomes" id="UP000076925"/>
    </source>
</evidence>
<comment type="caution">
    <text evidence="1">The sequence shown here is derived from an EMBL/GenBank/DDBJ whole genome shotgun (WGS) entry which is preliminary data.</text>
</comment>
<reference evidence="1 2" key="1">
    <citation type="journal article" date="2013" name="Genome Biol. Evol.">
        <title>Genomes of Stigonematalean cyanobacteria (subsection V) and the evolution of oxygenic photosynthesis from prokaryotes to plastids.</title>
        <authorList>
            <person name="Dagan T."/>
            <person name="Roettger M."/>
            <person name="Stucken K."/>
            <person name="Landan G."/>
            <person name="Koch R."/>
            <person name="Major P."/>
            <person name="Gould S.B."/>
            <person name="Goremykin V.V."/>
            <person name="Rippka R."/>
            <person name="Tandeau de Marsac N."/>
            <person name="Gugger M."/>
            <person name="Lockhart P.J."/>
            <person name="Allen J.F."/>
            <person name="Brune I."/>
            <person name="Maus I."/>
            <person name="Puhler A."/>
            <person name="Martin W.F."/>
        </authorList>
    </citation>
    <scope>NUCLEOTIDE SEQUENCE [LARGE SCALE GENOMIC DNA]</scope>
    <source>
        <strain evidence="1 2">PCC 7110</strain>
    </source>
</reference>
<protein>
    <submittedName>
        <fullName evidence="1">Uncharacterized protein</fullName>
    </submittedName>
</protein>
<keyword evidence="2" id="KW-1185">Reference proteome</keyword>
<name>A0A139X8K4_9CYAN</name>
<sequence length="61" mass="6453">MSSIGNQIDVLVVGAGPVGLAMAGRAQESISPEIKARLKALTVDVQDVKTPQRPPRTEVEK</sequence>